<dbReference type="Proteomes" id="UP000248745">
    <property type="component" value="Unassembled WGS sequence"/>
</dbReference>
<evidence type="ECO:0000313" key="2">
    <source>
        <dbReference type="Proteomes" id="UP000248745"/>
    </source>
</evidence>
<gene>
    <name evidence="1" type="ORF">DN068_17600</name>
</gene>
<evidence type="ECO:0000313" key="1">
    <source>
        <dbReference type="EMBL" id="PZF71870.1"/>
    </source>
</evidence>
<dbReference type="OrthoDB" id="1259728at2"/>
<comment type="caution">
    <text evidence="1">The sequence shown here is derived from an EMBL/GenBank/DDBJ whole genome shotgun (WGS) entry which is preliminary data.</text>
</comment>
<dbReference type="EMBL" id="QKTW01000022">
    <property type="protein sequence ID" value="PZF71870.1"/>
    <property type="molecule type" value="Genomic_DNA"/>
</dbReference>
<name>A0A2W2AHZ3_9BACT</name>
<dbReference type="RefSeq" id="WP_111000241.1">
    <property type="nucleotide sequence ID" value="NZ_QKTW01000022.1"/>
</dbReference>
<proteinExistence type="predicted"/>
<protein>
    <submittedName>
        <fullName evidence="1">Uncharacterized protein</fullName>
    </submittedName>
</protein>
<keyword evidence="2" id="KW-1185">Reference proteome</keyword>
<dbReference type="PROSITE" id="PS51257">
    <property type="entry name" value="PROKAR_LIPOPROTEIN"/>
    <property type="match status" value="1"/>
</dbReference>
<dbReference type="AlphaFoldDB" id="A0A2W2AHZ3"/>
<accession>A0A2W2AHZ3</accession>
<reference evidence="1 2" key="1">
    <citation type="submission" date="2018-06" db="EMBL/GenBank/DDBJ databases">
        <title>Mucibacter soli gen. nov., sp. nov., a new member of the family Chitinophagaceae producing mucin.</title>
        <authorList>
            <person name="Kim M.-K."/>
            <person name="Park S."/>
            <person name="Kim T.-S."/>
            <person name="Joung Y."/>
            <person name="Han J.-H."/>
            <person name="Kim S.B."/>
        </authorList>
    </citation>
    <scope>NUCLEOTIDE SEQUENCE [LARGE SCALE GENOMIC DNA]</scope>
    <source>
        <strain evidence="1 2">R1-15</strain>
    </source>
</reference>
<organism evidence="1 2">
    <name type="scientific">Taibaiella soli</name>
    <dbReference type="NCBI Taxonomy" id="1649169"/>
    <lineage>
        <taxon>Bacteria</taxon>
        <taxon>Pseudomonadati</taxon>
        <taxon>Bacteroidota</taxon>
        <taxon>Chitinophagia</taxon>
        <taxon>Chitinophagales</taxon>
        <taxon>Chitinophagaceae</taxon>
        <taxon>Taibaiella</taxon>
    </lineage>
</organism>
<sequence length="114" mass="13023">MKFWILISVVGGTIFTTSCNNSCESYNNNIVRSREYNFTIDSLFRDPKNHTVPTIVYTQNGKKRLLGLFDIDDLYNAAEVGDSVSKASGQLEYKLFKKDTILSFYPFCDGKDLR</sequence>